<dbReference type="Proteomes" id="UP001175227">
    <property type="component" value="Unassembled WGS sequence"/>
</dbReference>
<evidence type="ECO:0000256" key="1">
    <source>
        <dbReference type="SAM" id="Coils"/>
    </source>
</evidence>
<comment type="caution">
    <text evidence="2">The sequence shown here is derived from an EMBL/GenBank/DDBJ whole genome shotgun (WGS) entry which is preliminary data.</text>
</comment>
<reference evidence="2" key="1">
    <citation type="submission" date="2023-06" db="EMBL/GenBank/DDBJ databases">
        <authorList>
            <consortium name="Lawrence Berkeley National Laboratory"/>
            <person name="Ahrendt S."/>
            <person name="Sahu N."/>
            <person name="Indic B."/>
            <person name="Wong-Bajracharya J."/>
            <person name="Merenyi Z."/>
            <person name="Ke H.-M."/>
            <person name="Monk M."/>
            <person name="Kocsube S."/>
            <person name="Drula E."/>
            <person name="Lipzen A."/>
            <person name="Balint B."/>
            <person name="Henrissat B."/>
            <person name="Andreopoulos B."/>
            <person name="Martin F.M."/>
            <person name="Harder C.B."/>
            <person name="Rigling D."/>
            <person name="Ford K.L."/>
            <person name="Foster G.D."/>
            <person name="Pangilinan J."/>
            <person name="Papanicolaou A."/>
            <person name="Barry K."/>
            <person name="LaButti K."/>
            <person name="Viragh M."/>
            <person name="Koriabine M."/>
            <person name="Yan M."/>
            <person name="Riley R."/>
            <person name="Champramary S."/>
            <person name="Plett K.L."/>
            <person name="Tsai I.J."/>
            <person name="Slot J."/>
            <person name="Sipos G."/>
            <person name="Plett J."/>
            <person name="Nagy L.G."/>
            <person name="Grigoriev I.V."/>
        </authorList>
    </citation>
    <scope>NUCLEOTIDE SEQUENCE</scope>
    <source>
        <strain evidence="2">ICMP 16352</strain>
    </source>
</reference>
<accession>A0AA39NUF7</accession>
<name>A0AA39NUF7_9AGAR</name>
<sequence>MSIISTDSTSSHLTKPFIFHAVHTSRTGYVKKTCTMLQLRTAAVDFVKSDATVENREQFSSPQVFASHNPVVLPMEEPKDNAKAKTVCPYPTSSGVVFVPAPIDMPPQYQPSAGHNDATASLDVRAILDSLQKAATLQLETFKEEFQKTNDSKIDALQQKLEAVQEDNEDLKEQVTTLKEEGEKRKQEIAALKSETVDLRGRIAELEREYEDVHGWLSDKDTGYMDRIRLRHILDCGQARLAQVAKIPVSNDYPSLSTTDWSRAWRHRLSQCADNAERLAKARSILADCDDPDTRDMPDDVLGHFTVKPSDTRLDGDRTAHPEKVGEQAYKGVVERQPEGQRPLLRQVIAYGLKFHLDSN</sequence>
<evidence type="ECO:0000313" key="2">
    <source>
        <dbReference type="EMBL" id="KAK0472072.1"/>
    </source>
</evidence>
<keyword evidence="1" id="KW-0175">Coiled coil</keyword>
<keyword evidence="3" id="KW-1185">Reference proteome</keyword>
<dbReference type="Gene3D" id="1.10.287.1490">
    <property type="match status" value="1"/>
</dbReference>
<dbReference type="AlphaFoldDB" id="A0AA39NUF7"/>
<protein>
    <submittedName>
        <fullName evidence="2">Uncharacterized protein</fullName>
    </submittedName>
</protein>
<proteinExistence type="predicted"/>
<evidence type="ECO:0000313" key="3">
    <source>
        <dbReference type="Proteomes" id="UP001175227"/>
    </source>
</evidence>
<dbReference type="EMBL" id="JAUEPR010000044">
    <property type="protein sequence ID" value="KAK0472072.1"/>
    <property type="molecule type" value="Genomic_DNA"/>
</dbReference>
<feature type="coiled-coil region" evidence="1">
    <location>
        <begin position="154"/>
        <end position="209"/>
    </location>
</feature>
<gene>
    <name evidence="2" type="ORF">IW261DRAFT_1509982</name>
</gene>
<organism evidence="2 3">
    <name type="scientific">Armillaria novae-zelandiae</name>
    <dbReference type="NCBI Taxonomy" id="153914"/>
    <lineage>
        <taxon>Eukaryota</taxon>
        <taxon>Fungi</taxon>
        <taxon>Dikarya</taxon>
        <taxon>Basidiomycota</taxon>
        <taxon>Agaricomycotina</taxon>
        <taxon>Agaricomycetes</taxon>
        <taxon>Agaricomycetidae</taxon>
        <taxon>Agaricales</taxon>
        <taxon>Marasmiineae</taxon>
        <taxon>Physalacriaceae</taxon>
        <taxon>Armillaria</taxon>
    </lineage>
</organism>